<reference evidence="4" key="1">
    <citation type="submission" date="2022-07" db="EMBL/GenBank/DDBJ databases">
        <title>Ectorhizobium quercum gen.nov., sp. nov.</title>
        <authorList>
            <person name="Ma T."/>
            <person name="Li Y."/>
        </authorList>
    </citation>
    <scope>NUCLEOTIDE SEQUENCE</scope>
    <source>
        <strain evidence="4">BDR2-2</strain>
    </source>
</reference>
<feature type="domain" description="GGDEF" evidence="3">
    <location>
        <begin position="230"/>
        <end position="362"/>
    </location>
</feature>
<evidence type="ECO:0000259" key="3">
    <source>
        <dbReference type="PROSITE" id="PS50887"/>
    </source>
</evidence>
<dbReference type="GO" id="GO:0052621">
    <property type="term" value="F:diguanylate cyclase activity"/>
    <property type="evidence" value="ECO:0007669"/>
    <property type="project" value="UniProtKB-EC"/>
</dbReference>
<feature type="transmembrane region" description="Helical" evidence="2">
    <location>
        <begin position="164"/>
        <end position="185"/>
    </location>
</feature>
<evidence type="ECO:0000313" key="5">
    <source>
        <dbReference type="Proteomes" id="UP001208771"/>
    </source>
</evidence>
<keyword evidence="4" id="KW-0548">Nucleotidyltransferase</keyword>
<evidence type="ECO:0000256" key="1">
    <source>
        <dbReference type="SAM" id="MobiDB-lite"/>
    </source>
</evidence>
<accession>A0AAE3SU73</accession>
<dbReference type="SUPFAM" id="SSF55073">
    <property type="entry name" value="Nucleotide cyclase"/>
    <property type="match status" value="1"/>
</dbReference>
<dbReference type="InterPro" id="IPR043128">
    <property type="entry name" value="Rev_trsase/Diguanyl_cyclase"/>
</dbReference>
<keyword evidence="5" id="KW-1185">Reference proteome</keyword>
<keyword evidence="2" id="KW-0472">Membrane</keyword>
<comment type="caution">
    <text evidence="4">The sequence shown here is derived from an EMBL/GenBank/DDBJ whole genome shotgun (WGS) entry which is preliminary data.</text>
</comment>
<sequence>MTFRHIYSPGAASHRPEARLAFRNAFVRGLIVSVPVLVLHALLLALAGEPGWALLSVAVILVIAIACMVAIHAPDHHPLAATAVPAVVFASAYCLVLAIGFGPAFGFHNLLIVFLPLMLLWEKVGEAGKWGGATALALVVLWVELGGAGTFLAKGDAAGLPANLFRFVNVAASLLLLVAFVRILFDFKDDQRRREPSPAVSSRSGTGGSERRRLTDAVNRPHLHFLDPDRVFSVIFVGIDHHVAIAEIFGPRAADDVTRHVSALIMGKVRETDMISRRCRGGFLIFLPETVEEEAHTVGERIRMAIAATLLPAAGLTIRVSATLGIAQSASNADVAAVIEEAQNAAAAGRAAGHNRTMLAGLL</sequence>
<dbReference type="NCBIfam" id="TIGR00254">
    <property type="entry name" value="GGDEF"/>
    <property type="match status" value="1"/>
</dbReference>
<keyword evidence="4" id="KW-0808">Transferase</keyword>
<dbReference type="RefSeq" id="WP_306409513.1">
    <property type="nucleotide sequence ID" value="NZ_JANFPI010000001.1"/>
</dbReference>
<dbReference type="InterPro" id="IPR000160">
    <property type="entry name" value="GGDEF_dom"/>
</dbReference>
<keyword evidence="2" id="KW-0812">Transmembrane</keyword>
<organism evidence="4 5">
    <name type="scientific">Ectorhizobium quercum</name>
    <dbReference type="NCBI Taxonomy" id="2965071"/>
    <lineage>
        <taxon>Bacteria</taxon>
        <taxon>Pseudomonadati</taxon>
        <taxon>Pseudomonadota</taxon>
        <taxon>Alphaproteobacteria</taxon>
        <taxon>Hyphomicrobiales</taxon>
        <taxon>Rhizobiaceae</taxon>
        <taxon>Ectorhizobium</taxon>
    </lineage>
</organism>
<dbReference type="AlphaFoldDB" id="A0AAE3SU73"/>
<name>A0AAE3SU73_9HYPH</name>
<dbReference type="InterPro" id="IPR029787">
    <property type="entry name" value="Nucleotide_cyclase"/>
</dbReference>
<feature type="transmembrane region" description="Helical" evidence="2">
    <location>
        <begin position="25"/>
        <end position="46"/>
    </location>
</feature>
<protein>
    <submittedName>
        <fullName evidence="4">Diguanylate cyclase</fullName>
        <ecNumber evidence="4">2.7.7.65</ecNumber>
    </submittedName>
</protein>
<dbReference type="PROSITE" id="PS50887">
    <property type="entry name" value="GGDEF"/>
    <property type="match status" value="1"/>
</dbReference>
<dbReference type="EC" id="2.7.7.65" evidence="4"/>
<feature type="region of interest" description="Disordered" evidence="1">
    <location>
        <begin position="193"/>
        <end position="213"/>
    </location>
</feature>
<dbReference type="EMBL" id="JANFPI010000001">
    <property type="protein sequence ID" value="MCX8995739.1"/>
    <property type="molecule type" value="Genomic_DNA"/>
</dbReference>
<feature type="transmembrane region" description="Helical" evidence="2">
    <location>
        <begin position="52"/>
        <end position="71"/>
    </location>
</feature>
<proteinExistence type="predicted"/>
<gene>
    <name evidence="4" type="ORF">NOF55_01320</name>
</gene>
<feature type="transmembrane region" description="Helical" evidence="2">
    <location>
        <begin position="133"/>
        <end position="152"/>
    </location>
</feature>
<dbReference type="Gene3D" id="3.30.70.270">
    <property type="match status" value="1"/>
</dbReference>
<dbReference type="Proteomes" id="UP001208771">
    <property type="component" value="Unassembled WGS sequence"/>
</dbReference>
<evidence type="ECO:0000313" key="4">
    <source>
        <dbReference type="EMBL" id="MCX8995739.1"/>
    </source>
</evidence>
<dbReference type="Pfam" id="PF00990">
    <property type="entry name" value="GGDEF"/>
    <property type="match status" value="1"/>
</dbReference>
<evidence type="ECO:0000256" key="2">
    <source>
        <dbReference type="SAM" id="Phobius"/>
    </source>
</evidence>
<dbReference type="SMART" id="SM00267">
    <property type="entry name" value="GGDEF"/>
    <property type="match status" value="1"/>
</dbReference>
<feature type="transmembrane region" description="Helical" evidence="2">
    <location>
        <begin position="105"/>
        <end position="121"/>
    </location>
</feature>
<keyword evidence="2" id="KW-1133">Transmembrane helix</keyword>
<feature type="transmembrane region" description="Helical" evidence="2">
    <location>
        <begin position="78"/>
        <end position="99"/>
    </location>
</feature>